<evidence type="ECO:0000313" key="2">
    <source>
        <dbReference type="EMBL" id="MCX2819877.1"/>
    </source>
</evidence>
<evidence type="ECO:0000313" key="3">
    <source>
        <dbReference type="Proteomes" id="UP001149411"/>
    </source>
</evidence>
<dbReference type="EMBL" id="RKLV01000013">
    <property type="protein sequence ID" value="MCX2819877.1"/>
    <property type="molecule type" value="Genomic_DNA"/>
</dbReference>
<dbReference type="InterPro" id="IPR021139">
    <property type="entry name" value="NYN"/>
</dbReference>
<dbReference type="AlphaFoldDB" id="A0A9Q4GHH1"/>
<reference evidence="2" key="1">
    <citation type="submission" date="2022-09" db="EMBL/GenBank/DDBJ databases">
        <title>Haloadaptaus new haloarchaeum isolated from saline soil.</title>
        <authorList>
            <person name="Duran-Viseras A."/>
            <person name="Sanchez-Porro C."/>
            <person name="Ventosa A."/>
        </authorList>
    </citation>
    <scope>NUCLEOTIDE SEQUENCE</scope>
    <source>
        <strain evidence="2">F3-133</strain>
    </source>
</reference>
<dbReference type="RefSeq" id="WP_266088528.1">
    <property type="nucleotide sequence ID" value="NZ_RKLV01000013.1"/>
</dbReference>
<proteinExistence type="predicted"/>
<feature type="domain" description="NYN" evidence="1">
    <location>
        <begin position="14"/>
        <end position="138"/>
    </location>
</feature>
<keyword evidence="3" id="KW-1185">Reference proteome</keyword>
<organism evidence="2 3">
    <name type="scientific">Halorutilus salinus</name>
    <dbReference type="NCBI Taxonomy" id="2487751"/>
    <lineage>
        <taxon>Archaea</taxon>
        <taxon>Methanobacteriati</taxon>
        <taxon>Methanobacteriota</taxon>
        <taxon>Stenosarchaea group</taxon>
        <taxon>Halobacteria</taxon>
        <taxon>Halorutilales</taxon>
        <taxon>Halorutilaceae</taxon>
        <taxon>Halorutilus</taxon>
    </lineage>
</organism>
<name>A0A9Q4GHH1_9EURY</name>
<dbReference type="PANTHER" id="PTHR35811:SF1">
    <property type="entry name" value="HTH OST-TYPE DOMAIN-CONTAINING PROTEIN"/>
    <property type="match status" value="1"/>
</dbReference>
<evidence type="ECO:0000259" key="1">
    <source>
        <dbReference type="Pfam" id="PF01936"/>
    </source>
</evidence>
<dbReference type="Pfam" id="PF01936">
    <property type="entry name" value="NYN"/>
    <property type="match status" value="1"/>
</dbReference>
<dbReference type="Proteomes" id="UP001149411">
    <property type="component" value="Unassembled WGS sequence"/>
</dbReference>
<accession>A0A9Q4GHH1</accession>
<gene>
    <name evidence="2" type="ORF">EGH25_10995</name>
</gene>
<dbReference type="Gene3D" id="3.40.50.1010">
    <property type="entry name" value="5'-nuclease"/>
    <property type="match status" value="1"/>
</dbReference>
<dbReference type="GO" id="GO:0004540">
    <property type="term" value="F:RNA nuclease activity"/>
    <property type="evidence" value="ECO:0007669"/>
    <property type="project" value="InterPro"/>
</dbReference>
<protein>
    <submittedName>
        <fullName evidence="2">NYN domain-containing protein</fullName>
    </submittedName>
</protein>
<sequence length="142" mass="15432">MRVLDRLRGDRDGRVALLVDGPNLLRDEFEVDFEDLRAVAEPDVARVYLDHRAPSALIEAVETNGMEAVVTSGDVDVRLAVDATAYTLEGFDIVLATRDADFKPALARANEEGARTTVVGVSESFSSALESVADEVVLLDKR</sequence>
<dbReference type="PANTHER" id="PTHR35811">
    <property type="entry name" value="SLR1870 PROTEIN"/>
    <property type="match status" value="1"/>
</dbReference>
<comment type="caution">
    <text evidence="2">The sequence shown here is derived from an EMBL/GenBank/DDBJ whole genome shotgun (WGS) entry which is preliminary data.</text>
</comment>